<sequence>MAIPKFKKEYVMDALKYIDENGVPFHNQSTKYELVTDDGKRYPPKYVVAVADYLANGTNISTDGFNAVEAKSFLEGQGFTIETKQQEKFELSITAESVVSTDERFTMDNISLGDNYKPLDVSFKKATGEVIKRAYSKGERRNSNQTLPRIACQVFEKQIASLSVEDKESFPVCKYNPDSEMICGIFASVDEYKKHRKTIEYMTYGYDNGRQFVIYCWNIFSTISFVQECLKRFGEPGDQFVLTYREKDEKETVVEEAEAAAQEELVQQFKGYRNPFSSMLIESKNLIFRGAPGTGKSYLAKEIAADIISNGYFDDYTLLTDEQKRQVEFVQFHPSYDYSDFVEGLRPRVNDDGTMGFELQDGIFKKFVTRARKNYEDSQKSKETVEKELSVQEAMAEFFASLELGVDSFKTINGNEFTIVSVDDSHINISIPGNATVNKLALNLDEVRRMLESGLRFEKIKDITSFFGKSFATQAYSYDFAIYKAIKARKATGSKIHAKQTELKKFIFIIDEINRGEISKIFGELFFAIDPGYRGRSGEISTQYSNLHPNPDEKFYIPENVYIIGTMNDIDRSVDSFDFAMHRRFRFVELRADERLEMLALLENEELEAEAIRRMAALNKEIAAVEDLNENYQIGASYFLKLKTLDFDQLWTDYLQPLLQEYIQGMYDEEGIMKRFAKAYGYQRQSRGDVHEATQDQG</sequence>
<dbReference type="PANTHER" id="PTHR37291">
    <property type="entry name" value="5-METHYLCYTOSINE-SPECIFIC RESTRICTION ENZYME B"/>
    <property type="match status" value="1"/>
</dbReference>
<dbReference type="InterPro" id="IPR011704">
    <property type="entry name" value="ATPase_dyneun-rel_AAA"/>
</dbReference>
<dbReference type="SMART" id="SM00382">
    <property type="entry name" value="AAA"/>
    <property type="match status" value="1"/>
</dbReference>
<accession>A0AAW6E8V3</accession>
<proteinExistence type="predicted"/>
<dbReference type="AlphaFoldDB" id="A0AAW6E8V3"/>
<dbReference type="Proteomes" id="UP001211015">
    <property type="component" value="Unassembled WGS sequence"/>
</dbReference>
<evidence type="ECO:0000313" key="4">
    <source>
        <dbReference type="Proteomes" id="UP001211015"/>
    </source>
</evidence>
<protein>
    <submittedName>
        <fullName evidence="3">AAA family ATPase</fullName>
    </submittedName>
</protein>
<evidence type="ECO:0000313" key="3">
    <source>
        <dbReference type="EMBL" id="MDB8744421.1"/>
    </source>
</evidence>
<dbReference type="EMBL" id="JAQMLV010000005">
    <property type="protein sequence ID" value="MDB8744421.1"/>
    <property type="molecule type" value="Genomic_DNA"/>
</dbReference>
<evidence type="ECO:0000259" key="2">
    <source>
        <dbReference type="SMART" id="SM00382"/>
    </source>
</evidence>
<feature type="domain" description="AAA+ ATPase" evidence="2">
    <location>
        <begin position="282"/>
        <end position="602"/>
    </location>
</feature>
<dbReference type="RefSeq" id="WP_195388264.1">
    <property type="nucleotide sequence ID" value="NZ_JADNGL010000006.1"/>
</dbReference>
<dbReference type="InterPro" id="IPR052934">
    <property type="entry name" value="Methyl-DNA_Rec/Restrict_Enz"/>
</dbReference>
<keyword evidence="1" id="KW-0175">Coiled coil</keyword>
<dbReference type="SUPFAM" id="SSF52540">
    <property type="entry name" value="P-loop containing nucleoside triphosphate hydrolases"/>
    <property type="match status" value="1"/>
</dbReference>
<gene>
    <name evidence="3" type="ORF">PNU62_05255</name>
</gene>
<organism evidence="3 4">
    <name type="scientific">Ruminococcus bicirculans</name>
    <name type="common">ex Wegman et al. 2014</name>
    <dbReference type="NCBI Taxonomy" id="1160721"/>
    <lineage>
        <taxon>Bacteria</taxon>
        <taxon>Bacillati</taxon>
        <taxon>Bacillota</taxon>
        <taxon>Clostridia</taxon>
        <taxon>Eubacteriales</taxon>
        <taxon>Oscillospiraceae</taxon>
        <taxon>Ruminococcus</taxon>
    </lineage>
</organism>
<dbReference type="Gene3D" id="3.40.50.300">
    <property type="entry name" value="P-loop containing nucleotide triphosphate hydrolases"/>
    <property type="match status" value="2"/>
</dbReference>
<comment type="caution">
    <text evidence="3">The sequence shown here is derived from an EMBL/GenBank/DDBJ whole genome shotgun (WGS) entry which is preliminary data.</text>
</comment>
<name>A0AAW6E8V3_9FIRM</name>
<reference evidence="3" key="1">
    <citation type="submission" date="2023-01" db="EMBL/GenBank/DDBJ databases">
        <title>Human gut microbiome strain richness.</title>
        <authorList>
            <person name="Chen-Liaw A."/>
        </authorList>
    </citation>
    <scope>NUCLEOTIDE SEQUENCE</scope>
    <source>
        <strain evidence="3">1001275st1_F4_1001275B_160808</strain>
    </source>
</reference>
<dbReference type="PANTHER" id="PTHR37291:SF1">
    <property type="entry name" value="TYPE IV METHYL-DIRECTED RESTRICTION ENZYME ECOKMCRB SUBUNIT"/>
    <property type="match status" value="1"/>
</dbReference>
<feature type="coiled-coil region" evidence="1">
    <location>
        <begin position="608"/>
        <end position="635"/>
    </location>
</feature>
<dbReference type="InterPro" id="IPR003593">
    <property type="entry name" value="AAA+_ATPase"/>
</dbReference>
<dbReference type="Pfam" id="PF07728">
    <property type="entry name" value="AAA_5"/>
    <property type="match status" value="1"/>
</dbReference>
<dbReference type="GO" id="GO:0005524">
    <property type="term" value="F:ATP binding"/>
    <property type="evidence" value="ECO:0007669"/>
    <property type="project" value="InterPro"/>
</dbReference>
<dbReference type="InterPro" id="IPR027417">
    <property type="entry name" value="P-loop_NTPase"/>
</dbReference>
<dbReference type="GO" id="GO:0016887">
    <property type="term" value="F:ATP hydrolysis activity"/>
    <property type="evidence" value="ECO:0007669"/>
    <property type="project" value="InterPro"/>
</dbReference>
<evidence type="ECO:0000256" key="1">
    <source>
        <dbReference type="SAM" id="Coils"/>
    </source>
</evidence>